<dbReference type="InterPro" id="IPR000742">
    <property type="entry name" value="EGF"/>
</dbReference>
<keyword evidence="2 3" id="KW-1015">Disulfide bond</keyword>
<gene>
    <name evidence="5" type="ORF">C7M84_006384</name>
</gene>
<name>A0A423TF65_PENVA</name>
<evidence type="ECO:0000256" key="3">
    <source>
        <dbReference type="PROSITE-ProRule" id="PRU00076"/>
    </source>
</evidence>
<dbReference type="PROSITE" id="PS00022">
    <property type="entry name" value="EGF_1"/>
    <property type="match status" value="2"/>
</dbReference>
<dbReference type="GO" id="GO:0005576">
    <property type="term" value="C:extracellular region"/>
    <property type="evidence" value="ECO:0007669"/>
    <property type="project" value="TreeGrafter"/>
</dbReference>
<dbReference type="CDD" id="cd00054">
    <property type="entry name" value="EGF_CA"/>
    <property type="match status" value="1"/>
</dbReference>
<feature type="disulfide bond" evidence="3">
    <location>
        <begin position="217"/>
        <end position="227"/>
    </location>
</feature>
<protein>
    <submittedName>
        <fullName evidence="5">Putative hemocytin</fullName>
    </submittedName>
</protein>
<dbReference type="Gene3D" id="2.10.25.10">
    <property type="entry name" value="Laminin"/>
    <property type="match status" value="2"/>
</dbReference>
<keyword evidence="3" id="KW-0245">EGF-like domain</keyword>
<evidence type="ECO:0000259" key="4">
    <source>
        <dbReference type="PROSITE" id="PS50026"/>
    </source>
</evidence>
<feature type="disulfide bond" evidence="3">
    <location>
        <begin position="120"/>
        <end position="129"/>
    </location>
</feature>
<dbReference type="GO" id="GO:0009986">
    <property type="term" value="C:cell surface"/>
    <property type="evidence" value="ECO:0007669"/>
    <property type="project" value="TreeGrafter"/>
</dbReference>
<reference evidence="5 6" key="1">
    <citation type="submission" date="2018-04" db="EMBL/GenBank/DDBJ databases">
        <authorList>
            <person name="Zhang X."/>
            <person name="Yuan J."/>
            <person name="Li F."/>
            <person name="Xiang J."/>
        </authorList>
    </citation>
    <scope>NUCLEOTIDE SEQUENCE [LARGE SCALE GENOMIC DNA]</scope>
    <source>
        <tissue evidence="5">Muscle</tissue>
    </source>
</reference>
<comment type="caution">
    <text evidence="3">Lacks conserved residue(s) required for the propagation of feature annotation.</text>
</comment>
<dbReference type="STRING" id="6689.A0A423TF65"/>
<proteinExistence type="predicted"/>
<dbReference type="SUPFAM" id="SSF57196">
    <property type="entry name" value="EGF/Laminin"/>
    <property type="match status" value="2"/>
</dbReference>
<dbReference type="AlphaFoldDB" id="A0A423TF65"/>
<feature type="domain" description="EGF-like" evidence="4">
    <location>
        <begin position="99"/>
        <end position="130"/>
    </location>
</feature>
<dbReference type="PROSITE" id="PS50026">
    <property type="entry name" value="EGF_3"/>
    <property type="match status" value="2"/>
</dbReference>
<dbReference type="PANTHER" id="PTHR14949:SF56">
    <property type="entry name" value="EGF-LIKE-DOMAIN, MULTIPLE 7"/>
    <property type="match status" value="1"/>
</dbReference>
<evidence type="ECO:0000256" key="1">
    <source>
        <dbReference type="ARBA" id="ARBA00022729"/>
    </source>
</evidence>
<dbReference type="GO" id="GO:0005102">
    <property type="term" value="F:signaling receptor binding"/>
    <property type="evidence" value="ECO:0007669"/>
    <property type="project" value="TreeGrafter"/>
</dbReference>
<dbReference type="Pfam" id="PF07974">
    <property type="entry name" value="EGF_2"/>
    <property type="match status" value="1"/>
</dbReference>
<feature type="disulfide bond" evidence="3">
    <location>
        <begin position="235"/>
        <end position="244"/>
    </location>
</feature>
<feature type="disulfide bond" evidence="3">
    <location>
        <begin position="102"/>
        <end position="112"/>
    </location>
</feature>
<dbReference type="PANTHER" id="PTHR14949">
    <property type="entry name" value="EGF-LIKE-DOMAIN, MULTIPLE 7, 8"/>
    <property type="match status" value="1"/>
</dbReference>
<dbReference type="EMBL" id="QCYY01001811">
    <property type="protein sequence ID" value="ROT75098.1"/>
    <property type="molecule type" value="Genomic_DNA"/>
</dbReference>
<evidence type="ECO:0000313" key="5">
    <source>
        <dbReference type="EMBL" id="ROT75098.1"/>
    </source>
</evidence>
<dbReference type="Proteomes" id="UP000283509">
    <property type="component" value="Unassembled WGS sequence"/>
</dbReference>
<dbReference type="PROSITE" id="PS01186">
    <property type="entry name" value="EGF_2"/>
    <property type="match status" value="2"/>
</dbReference>
<dbReference type="OrthoDB" id="6347820at2759"/>
<feature type="domain" description="EGF-like" evidence="4">
    <location>
        <begin position="214"/>
        <end position="245"/>
    </location>
</feature>
<evidence type="ECO:0000256" key="2">
    <source>
        <dbReference type="ARBA" id="ARBA00023157"/>
    </source>
</evidence>
<sequence>MEVTALRTNCRRGRGVLPFSPADQIKQNLIPVPSPSLRAGLCWLEPPEVTNAVVAYNWSMAVIACRPGWRLSDNASAALLSCVAGEWTARPDEDRPACQPECALPCANGGVCVSPDICVCPEGFTGDFCEEAVCEPPSPVPFAFAQYSAAPERKGEMQIGLFYENSVSEGEAYISCYPGYVMCSGLGMMRIECNNSVWLTKEATPKRASEITCSPYCRFFCENGGSCVAPGECQCQEGFAGERCETRVSWIARRRWRSGRQPYQKLPLGLG</sequence>
<accession>A0A423TF65</accession>
<comment type="caution">
    <text evidence="5">The sequence shown here is derived from an EMBL/GenBank/DDBJ whole genome shotgun (WGS) entry which is preliminary data.</text>
</comment>
<keyword evidence="1" id="KW-0732">Signal</keyword>
<dbReference type="SMART" id="SM00181">
    <property type="entry name" value="EGF"/>
    <property type="match status" value="2"/>
</dbReference>
<dbReference type="InterPro" id="IPR050969">
    <property type="entry name" value="Dev_Signal_Modulators"/>
</dbReference>
<dbReference type="InterPro" id="IPR013111">
    <property type="entry name" value="EGF_extracell"/>
</dbReference>
<organism evidence="5 6">
    <name type="scientific">Penaeus vannamei</name>
    <name type="common">Whiteleg shrimp</name>
    <name type="synonym">Litopenaeus vannamei</name>
    <dbReference type="NCBI Taxonomy" id="6689"/>
    <lineage>
        <taxon>Eukaryota</taxon>
        <taxon>Metazoa</taxon>
        <taxon>Ecdysozoa</taxon>
        <taxon>Arthropoda</taxon>
        <taxon>Crustacea</taxon>
        <taxon>Multicrustacea</taxon>
        <taxon>Malacostraca</taxon>
        <taxon>Eumalacostraca</taxon>
        <taxon>Eucarida</taxon>
        <taxon>Decapoda</taxon>
        <taxon>Dendrobranchiata</taxon>
        <taxon>Penaeoidea</taxon>
        <taxon>Penaeidae</taxon>
        <taxon>Penaeus</taxon>
    </lineage>
</organism>
<reference evidence="5 6" key="2">
    <citation type="submission" date="2019-01" db="EMBL/GenBank/DDBJ databases">
        <title>The decoding of complex shrimp genome reveals the adaptation for benthos swimmer, frequently molting mechanism and breeding impact on genome.</title>
        <authorList>
            <person name="Sun Y."/>
            <person name="Gao Y."/>
            <person name="Yu Y."/>
        </authorList>
    </citation>
    <scope>NUCLEOTIDE SEQUENCE [LARGE SCALE GENOMIC DNA]</scope>
    <source>
        <tissue evidence="5">Muscle</tissue>
    </source>
</reference>
<keyword evidence="6" id="KW-1185">Reference proteome</keyword>
<evidence type="ECO:0000313" key="6">
    <source>
        <dbReference type="Proteomes" id="UP000283509"/>
    </source>
</evidence>